<dbReference type="EMBL" id="MU118086">
    <property type="protein sequence ID" value="KAF9645559.1"/>
    <property type="molecule type" value="Genomic_DNA"/>
</dbReference>
<evidence type="ECO:0000313" key="2">
    <source>
        <dbReference type="Proteomes" id="UP000886501"/>
    </source>
</evidence>
<proteinExistence type="predicted"/>
<keyword evidence="2" id="KW-1185">Reference proteome</keyword>
<reference evidence="1" key="2">
    <citation type="journal article" date="2020" name="Nat. Commun.">
        <title>Large-scale genome sequencing of mycorrhizal fungi provides insights into the early evolution of symbiotic traits.</title>
        <authorList>
            <person name="Miyauchi S."/>
            <person name="Kiss E."/>
            <person name="Kuo A."/>
            <person name="Drula E."/>
            <person name="Kohler A."/>
            <person name="Sanchez-Garcia M."/>
            <person name="Morin E."/>
            <person name="Andreopoulos B."/>
            <person name="Barry K.W."/>
            <person name="Bonito G."/>
            <person name="Buee M."/>
            <person name="Carver A."/>
            <person name="Chen C."/>
            <person name="Cichocki N."/>
            <person name="Clum A."/>
            <person name="Culley D."/>
            <person name="Crous P.W."/>
            <person name="Fauchery L."/>
            <person name="Girlanda M."/>
            <person name="Hayes R.D."/>
            <person name="Keri Z."/>
            <person name="LaButti K."/>
            <person name="Lipzen A."/>
            <person name="Lombard V."/>
            <person name="Magnuson J."/>
            <person name="Maillard F."/>
            <person name="Murat C."/>
            <person name="Nolan M."/>
            <person name="Ohm R.A."/>
            <person name="Pangilinan J."/>
            <person name="Pereira M.F."/>
            <person name="Perotto S."/>
            <person name="Peter M."/>
            <person name="Pfister S."/>
            <person name="Riley R."/>
            <person name="Sitrit Y."/>
            <person name="Stielow J.B."/>
            <person name="Szollosi G."/>
            <person name="Zifcakova L."/>
            <person name="Stursova M."/>
            <person name="Spatafora J.W."/>
            <person name="Tedersoo L."/>
            <person name="Vaario L.M."/>
            <person name="Yamada A."/>
            <person name="Yan M."/>
            <person name="Wang P."/>
            <person name="Xu J."/>
            <person name="Bruns T."/>
            <person name="Baldrian P."/>
            <person name="Vilgalys R."/>
            <person name="Dunand C."/>
            <person name="Henrissat B."/>
            <person name="Grigoriev I.V."/>
            <person name="Hibbett D."/>
            <person name="Nagy L.G."/>
            <person name="Martin F.M."/>
        </authorList>
    </citation>
    <scope>NUCLEOTIDE SEQUENCE</scope>
    <source>
        <strain evidence="1">P2</strain>
    </source>
</reference>
<name>A0ACB6Z7S3_THEGA</name>
<comment type="caution">
    <text evidence="1">The sequence shown here is derived from an EMBL/GenBank/DDBJ whole genome shotgun (WGS) entry which is preliminary data.</text>
</comment>
<accession>A0ACB6Z7S3</accession>
<reference evidence="1" key="1">
    <citation type="submission" date="2019-10" db="EMBL/GenBank/DDBJ databases">
        <authorList>
            <consortium name="DOE Joint Genome Institute"/>
            <person name="Kuo A."/>
            <person name="Miyauchi S."/>
            <person name="Kiss E."/>
            <person name="Drula E."/>
            <person name="Kohler A."/>
            <person name="Sanchez-Garcia M."/>
            <person name="Andreopoulos B."/>
            <person name="Barry K.W."/>
            <person name="Bonito G."/>
            <person name="Buee M."/>
            <person name="Carver A."/>
            <person name="Chen C."/>
            <person name="Cichocki N."/>
            <person name="Clum A."/>
            <person name="Culley D."/>
            <person name="Crous P.W."/>
            <person name="Fauchery L."/>
            <person name="Girlanda M."/>
            <person name="Hayes R."/>
            <person name="Keri Z."/>
            <person name="Labutti K."/>
            <person name="Lipzen A."/>
            <person name="Lombard V."/>
            <person name="Magnuson J."/>
            <person name="Maillard F."/>
            <person name="Morin E."/>
            <person name="Murat C."/>
            <person name="Nolan M."/>
            <person name="Ohm R."/>
            <person name="Pangilinan J."/>
            <person name="Pereira M."/>
            <person name="Perotto S."/>
            <person name="Peter M."/>
            <person name="Riley R."/>
            <person name="Sitrit Y."/>
            <person name="Stielow B."/>
            <person name="Szollosi G."/>
            <person name="Zifcakova L."/>
            <person name="Stursova M."/>
            <person name="Spatafora J.W."/>
            <person name="Tedersoo L."/>
            <person name="Vaario L.-M."/>
            <person name="Yamada A."/>
            <person name="Yan M."/>
            <person name="Wang P."/>
            <person name="Xu J."/>
            <person name="Bruns T."/>
            <person name="Baldrian P."/>
            <person name="Vilgalys R."/>
            <person name="Henrissat B."/>
            <person name="Grigoriev I.V."/>
            <person name="Hibbett D."/>
            <person name="Nagy L.G."/>
            <person name="Martin F.M."/>
        </authorList>
    </citation>
    <scope>NUCLEOTIDE SEQUENCE</scope>
    <source>
        <strain evidence="1">P2</strain>
    </source>
</reference>
<gene>
    <name evidence="1" type="ORF">BDM02DRAFT_3148684</name>
</gene>
<protein>
    <submittedName>
        <fullName evidence="1">Uncharacterized protein</fullName>
    </submittedName>
</protein>
<evidence type="ECO:0000313" key="1">
    <source>
        <dbReference type="EMBL" id="KAF9645559.1"/>
    </source>
</evidence>
<organism evidence="1 2">
    <name type="scientific">Thelephora ganbajun</name>
    <name type="common">Ganba fungus</name>
    <dbReference type="NCBI Taxonomy" id="370292"/>
    <lineage>
        <taxon>Eukaryota</taxon>
        <taxon>Fungi</taxon>
        <taxon>Dikarya</taxon>
        <taxon>Basidiomycota</taxon>
        <taxon>Agaricomycotina</taxon>
        <taxon>Agaricomycetes</taxon>
        <taxon>Thelephorales</taxon>
        <taxon>Thelephoraceae</taxon>
        <taxon>Thelephora</taxon>
    </lineage>
</organism>
<sequence length="191" mass="22030">MDQALISLTHVCRGWREMFTSRSSLWTRLDFMNVEKTHTYIQRSKSSSLEICLEGHKGNTYFDDAFSLVIPHIRRLKSLTIRADVLPAALRRLHQHAPLLEELDIDLTCPHPPILDRALFNGDLSSLRELRLGGVITLTLEQSGKSYGFLPRILSSRTRLRNSTPRFFRVRPPPTRNHARTFNSKLIRRSA</sequence>
<dbReference type="Proteomes" id="UP000886501">
    <property type="component" value="Unassembled WGS sequence"/>
</dbReference>